<feature type="domain" description="HTH araC/xylS-type" evidence="11">
    <location>
        <begin position="395"/>
        <end position="494"/>
    </location>
</feature>
<dbReference type="Pfam" id="PF00072">
    <property type="entry name" value="Response_reg"/>
    <property type="match status" value="1"/>
</dbReference>
<dbReference type="GO" id="GO:0043565">
    <property type="term" value="F:sequence-specific DNA binding"/>
    <property type="evidence" value="ECO:0007669"/>
    <property type="project" value="InterPro"/>
</dbReference>
<dbReference type="InterPro" id="IPR011006">
    <property type="entry name" value="CheY-like_superfamily"/>
</dbReference>
<dbReference type="InterPro" id="IPR009057">
    <property type="entry name" value="Homeodomain-like_sf"/>
</dbReference>
<dbReference type="Pfam" id="PF12833">
    <property type="entry name" value="HTH_18"/>
    <property type="match status" value="1"/>
</dbReference>
<dbReference type="SMART" id="SM00448">
    <property type="entry name" value="REC"/>
    <property type="match status" value="1"/>
</dbReference>
<evidence type="ECO:0000256" key="2">
    <source>
        <dbReference type="ARBA" id="ARBA00018672"/>
    </source>
</evidence>
<keyword evidence="3" id="KW-0963">Cytoplasm</keyword>
<evidence type="ECO:0000256" key="9">
    <source>
        <dbReference type="ARBA" id="ARBA00024867"/>
    </source>
</evidence>
<reference evidence="13" key="1">
    <citation type="submission" date="2022-06" db="EMBL/GenBank/DDBJ databases">
        <title>Vallitalea longa sp. nov., an anaerobic bacterium isolated from marine sediment.</title>
        <authorList>
            <person name="Hirano S."/>
            <person name="Terahara T."/>
            <person name="Mori K."/>
            <person name="Hamada M."/>
            <person name="Matsumoto R."/>
            <person name="Kobayashi T."/>
        </authorList>
    </citation>
    <scope>NUCLEOTIDE SEQUENCE</scope>
    <source>
        <strain evidence="13">SH18-1</strain>
    </source>
</reference>
<comment type="caution">
    <text evidence="13">The sequence shown here is derived from an EMBL/GenBank/DDBJ whole genome shotgun (WGS) entry which is preliminary data.</text>
</comment>
<comment type="function">
    <text evidence="9">May play the central regulatory role in sporulation. It may be an element of the effector pathway responsible for the activation of sporulation genes in response to nutritional stress. Spo0A may act in concert with spo0H (a sigma factor) to control the expression of some genes that are critical to the sporulation process.</text>
</comment>
<dbReference type="GO" id="GO:0005737">
    <property type="term" value="C:cytoplasm"/>
    <property type="evidence" value="ECO:0007669"/>
    <property type="project" value="UniProtKB-SubCell"/>
</dbReference>
<proteinExistence type="predicted"/>
<dbReference type="Proteomes" id="UP001144256">
    <property type="component" value="Unassembled WGS sequence"/>
</dbReference>
<comment type="subcellular location">
    <subcellularLocation>
        <location evidence="1">Cytoplasm</location>
    </subcellularLocation>
</comment>
<dbReference type="InterPro" id="IPR001789">
    <property type="entry name" value="Sig_transdc_resp-reg_receiver"/>
</dbReference>
<dbReference type="RefSeq" id="WP_281811790.1">
    <property type="nucleotide sequence ID" value="NZ_BRLB01000001.1"/>
</dbReference>
<keyword evidence="14" id="KW-1185">Reference proteome</keyword>
<dbReference type="Gene3D" id="1.10.10.60">
    <property type="entry name" value="Homeodomain-like"/>
    <property type="match status" value="2"/>
</dbReference>
<dbReference type="GO" id="GO:0003700">
    <property type="term" value="F:DNA-binding transcription factor activity"/>
    <property type="evidence" value="ECO:0007669"/>
    <property type="project" value="InterPro"/>
</dbReference>
<dbReference type="EMBL" id="BRLB01000001">
    <property type="protein sequence ID" value="GKX27967.1"/>
    <property type="molecule type" value="Genomic_DNA"/>
</dbReference>
<evidence type="ECO:0000256" key="7">
    <source>
        <dbReference type="ARBA" id="ARBA00023125"/>
    </source>
</evidence>
<evidence type="ECO:0000259" key="12">
    <source>
        <dbReference type="PROSITE" id="PS50110"/>
    </source>
</evidence>
<dbReference type="PROSITE" id="PS50110">
    <property type="entry name" value="RESPONSE_REGULATORY"/>
    <property type="match status" value="1"/>
</dbReference>
<keyword evidence="4 10" id="KW-0597">Phosphoprotein</keyword>
<keyword evidence="8" id="KW-0804">Transcription</keyword>
<keyword evidence="6" id="KW-0805">Transcription regulation</keyword>
<evidence type="ECO:0000256" key="6">
    <source>
        <dbReference type="ARBA" id="ARBA00023015"/>
    </source>
</evidence>
<feature type="domain" description="Response regulatory" evidence="12">
    <location>
        <begin position="3"/>
        <end position="120"/>
    </location>
</feature>
<evidence type="ECO:0000256" key="5">
    <source>
        <dbReference type="ARBA" id="ARBA00023012"/>
    </source>
</evidence>
<keyword evidence="7 13" id="KW-0238">DNA-binding</keyword>
<feature type="modified residue" description="4-aspartylphosphate" evidence="10">
    <location>
        <position position="55"/>
    </location>
</feature>
<sequence>MYKVLVVEDEPPILRGICNAIKQVNPNFEITSTAYNGQDAVELLKKSSYDLVITDINMPINDGFYILEYITKNCPSTISVILTGYQEFDYAKKAIQYKVYDYLVKPINKQVLEKLLNSIDNHLKTQKRENKREKLISSVHTNTYIDKVNEALGENCYMFLLCAGSFPVTGYDSMTPGSSIWKTYNLESISKNIINENFSWIINGKTPSEQIIILAGNSKTCNTFSKSLFNMVSQQKIPITIVVSEQINNYSQIYPTHNLLRDFMYQNIIFGKSSLLFFKNPKNTKSNNNIFDEQKLNISLNYNSVTKTRTAVSNIIKSFNNKHITQQDLKNNLRKILYLINSSSKDNTINIESSLNEVIVNSFNYDSLLEGMDVLIKNCYNKTAIYSSDKKILVEDIKKYIDNHLSETISNQILSKIFGLVPSYISTIFKSHTDTILSEYIINKRIEKAKKLLLSDTNLLAKDVAKLVGYNDPLYFSKVFKKRTGIYPSKYKNKQY</sequence>
<accession>A0A9W5Y7A9</accession>
<dbReference type="GO" id="GO:0000160">
    <property type="term" value="P:phosphorelay signal transduction system"/>
    <property type="evidence" value="ECO:0007669"/>
    <property type="project" value="UniProtKB-KW"/>
</dbReference>
<evidence type="ECO:0000313" key="14">
    <source>
        <dbReference type="Proteomes" id="UP001144256"/>
    </source>
</evidence>
<evidence type="ECO:0000313" key="13">
    <source>
        <dbReference type="EMBL" id="GKX27967.1"/>
    </source>
</evidence>
<name>A0A9W5Y7A9_9FIRM</name>
<dbReference type="PANTHER" id="PTHR42713:SF3">
    <property type="entry name" value="TRANSCRIPTIONAL REGULATORY PROTEIN HPTR"/>
    <property type="match status" value="1"/>
</dbReference>
<dbReference type="SUPFAM" id="SSF46689">
    <property type="entry name" value="Homeodomain-like"/>
    <property type="match status" value="1"/>
</dbReference>
<keyword evidence="5" id="KW-0902">Two-component regulatory system</keyword>
<dbReference type="PANTHER" id="PTHR42713">
    <property type="entry name" value="HISTIDINE KINASE-RELATED"/>
    <property type="match status" value="1"/>
</dbReference>
<dbReference type="Gene3D" id="3.40.50.2300">
    <property type="match status" value="1"/>
</dbReference>
<gene>
    <name evidence="13" type="ORF">SH1V18_04470</name>
</gene>
<evidence type="ECO:0000256" key="4">
    <source>
        <dbReference type="ARBA" id="ARBA00022553"/>
    </source>
</evidence>
<evidence type="ECO:0000256" key="10">
    <source>
        <dbReference type="PROSITE-ProRule" id="PRU00169"/>
    </source>
</evidence>
<dbReference type="SMART" id="SM00342">
    <property type="entry name" value="HTH_ARAC"/>
    <property type="match status" value="1"/>
</dbReference>
<dbReference type="InterPro" id="IPR051552">
    <property type="entry name" value="HptR"/>
</dbReference>
<dbReference type="PROSITE" id="PS01124">
    <property type="entry name" value="HTH_ARAC_FAMILY_2"/>
    <property type="match status" value="1"/>
</dbReference>
<dbReference type="AlphaFoldDB" id="A0A9W5Y7A9"/>
<dbReference type="CDD" id="cd17536">
    <property type="entry name" value="REC_YesN-like"/>
    <property type="match status" value="1"/>
</dbReference>
<evidence type="ECO:0000256" key="8">
    <source>
        <dbReference type="ARBA" id="ARBA00023163"/>
    </source>
</evidence>
<dbReference type="SUPFAM" id="SSF52172">
    <property type="entry name" value="CheY-like"/>
    <property type="match status" value="1"/>
</dbReference>
<evidence type="ECO:0000256" key="3">
    <source>
        <dbReference type="ARBA" id="ARBA00022490"/>
    </source>
</evidence>
<organism evidence="13 14">
    <name type="scientific">Vallitalea longa</name>
    <dbReference type="NCBI Taxonomy" id="2936439"/>
    <lineage>
        <taxon>Bacteria</taxon>
        <taxon>Bacillati</taxon>
        <taxon>Bacillota</taxon>
        <taxon>Clostridia</taxon>
        <taxon>Lachnospirales</taxon>
        <taxon>Vallitaleaceae</taxon>
        <taxon>Vallitalea</taxon>
    </lineage>
</organism>
<evidence type="ECO:0000259" key="11">
    <source>
        <dbReference type="PROSITE" id="PS01124"/>
    </source>
</evidence>
<evidence type="ECO:0000256" key="1">
    <source>
        <dbReference type="ARBA" id="ARBA00004496"/>
    </source>
</evidence>
<protein>
    <recommendedName>
        <fullName evidence="2">Stage 0 sporulation protein A homolog</fullName>
    </recommendedName>
</protein>
<dbReference type="InterPro" id="IPR018060">
    <property type="entry name" value="HTH_AraC"/>
</dbReference>